<evidence type="ECO:0000256" key="5">
    <source>
        <dbReference type="ARBA" id="ARBA00022519"/>
    </source>
</evidence>
<reference evidence="13" key="1">
    <citation type="submission" date="2020-11" db="EMBL/GenBank/DDBJ databases">
        <title>Azospira restricta DSM 18626 genome sequence.</title>
        <authorList>
            <person name="Moe W.M."/>
        </authorList>
    </citation>
    <scope>NUCLEOTIDE SEQUENCE</scope>
    <source>
        <strain evidence="13">DSM 18626</strain>
    </source>
</reference>
<name>A0A974Y552_9RHOO</name>
<keyword evidence="3" id="KW-1003">Cell membrane</keyword>
<keyword evidence="7 11" id="KW-1133">Transmembrane helix</keyword>
<dbReference type="InterPro" id="IPR022346">
    <property type="entry name" value="T2SS_GspH"/>
</dbReference>
<evidence type="ECO:0000256" key="2">
    <source>
        <dbReference type="ARBA" id="ARBA00021549"/>
    </source>
</evidence>
<keyword evidence="5" id="KW-0997">Cell inner membrane</keyword>
<dbReference type="InterPro" id="IPR045584">
    <property type="entry name" value="Pilin-like"/>
</dbReference>
<proteinExistence type="inferred from homology"/>
<feature type="transmembrane region" description="Helical" evidence="11">
    <location>
        <begin position="42"/>
        <end position="60"/>
    </location>
</feature>
<comment type="similarity">
    <text evidence="9">Belongs to the GSP H family.</text>
</comment>
<evidence type="ECO:0000256" key="4">
    <source>
        <dbReference type="ARBA" id="ARBA00022481"/>
    </source>
</evidence>
<dbReference type="Pfam" id="PF12019">
    <property type="entry name" value="GspH"/>
    <property type="match status" value="1"/>
</dbReference>
<evidence type="ECO:0000256" key="7">
    <source>
        <dbReference type="ARBA" id="ARBA00022989"/>
    </source>
</evidence>
<evidence type="ECO:0000259" key="12">
    <source>
        <dbReference type="Pfam" id="PF12019"/>
    </source>
</evidence>
<evidence type="ECO:0000256" key="3">
    <source>
        <dbReference type="ARBA" id="ARBA00022475"/>
    </source>
</evidence>
<dbReference type="GO" id="GO:0015627">
    <property type="term" value="C:type II protein secretion system complex"/>
    <property type="evidence" value="ECO:0007669"/>
    <property type="project" value="InterPro"/>
</dbReference>
<protein>
    <recommendedName>
        <fullName evidence="2">Type II secretion system protein H</fullName>
    </recommendedName>
    <alternativeName>
        <fullName evidence="10">General secretion pathway protein H</fullName>
    </alternativeName>
</protein>
<evidence type="ECO:0000256" key="1">
    <source>
        <dbReference type="ARBA" id="ARBA00004377"/>
    </source>
</evidence>
<evidence type="ECO:0000313" key="13">
    <source>
        <dbReference type="EMBL" id="QRJ65088.1"/>
    </source>
</evidence>
<evidence type="ECO:0000256" key="6">
    <source>
        <dbReference type="ARBA" id="ARBA00022692"/>
    </source>
</evidence>
<comment type="subcellular location">
    <subcellularLocation>
        <location evidence="1">Cell inner membrane</location>
        <topology evidence="1">Single-pass membrane protein</topology>
    </subcellularLocation>
</comment>
<evidence type="ECO:0000256" key="9">
    <source>
        <dbReference type="ARBA" id="ARBA00025772"/>
    </source>
</evidence>
<dbReference type="AlphaFoldDB" id="A0A974Y552"/>
<dbReference type="NCBIfam" id="TIGR02532">
    <property type="entry name" value="IV_pilin_GFxxxE"/>
    <property type="match status" value="1"/>
</dbReference>
<keyword evidence="4" id="KW-0488">Methylation</keyword>
<dbReference type="Gene3D" id="3.30.700.10">
    <property type="entry name" value="Glycoprotein, Type 4 Pilin"/>
    <property type="match status" value="1"/>
</dbReference>
<evidence type="ECO:0000256" key="11">
    <source>
        <dbReference type="SAM" id="Phobius"/>
    </source>
</evidence>
<organism evidence="13 14">
    <name type="scientific">Azospira restricta</name>
    <dbReference type="NCBI Taxonomy" id="404405"/>
    <lineage>
        <taxon>Bacteria</taxon>
        <taxon>Pseudomonadati</taxon>
        <taxon>Pseudomonadota</taxon>
        <taxon>Betaproteobacteria</taxon>
        <taxon>Rhodocyclales</taxon>
        <taxon>Rhodocyclaceae</taxon>
        <taxon>Azospira</taxon>
    </lineage>
</organism>
<dbReference type="InterPro" id="IPR012902">
    <property type="entry name" value="N_methyl_site"/>
</dbReference>
<feature type="domain" description="General secretion pathway GspH" evidence="12">
    <location>
        <begin position="72"/>
        <end position="172"/>
    </location>
</feature>
<evidence type="ECO:0000256" key="8">
    <source>
        <dbReference type="ARBA" id="ARBA00023136"/>
    </source>
</evidence>
<dbReference type="GO" id="GO:0015628">
    <property type="term" value="P:protein secretion by the type II secretion system"/>
    <property type="evidence" value="ECO:0007669"/>
    <property type="project" value="InterPro"/>
</dbReference>
<dbReference type="Pfam" id="PF07963">
    <property type="entry name" value="N_methyl"/>
    <property type="match status" value="1"/>
</dbReference>
<sequence>MKLDLPDVCFSVRQVTKRPGHSSGLFCVDGCAGQKGFTVTELIATIVIVGIVAAVALPRFSGRHGFEARGFADQVVASLQYARQVAIAQRRTVCAAFTGGTTLTLTRASTVGGACDRALTTPAGGAAYTLSAPAGVALAGADFSFDAQGRASAGGNVTINGGADGSFTVAIDAESGYVR</sequence>
<keyword evidence="14" id="KW-1185">Reference proteome</keyword>
<dbReference type="RefSeq" id="WP_203388611.1">
    <property type="nucleotide sequence ID" value="NZ_CP064781.1"/>
</dbReference>
<dbReference type="SUPFAM" id="SSF54523">
    <property type="entry name" value="Pili subunits"/>
    <property type="match status" value="1"/>
</dbReference>
<dbReference type="EMBL" id="CP064781">
    <property type="protein sequence ID" value="QRJ65088.1"/>
    <property type="molecule type" value="Genomic_DNA"/>
</dbReference>
<keyword evidence="6 11" id="KW-0812">Transmembrane</keyword>
<keyword evidence="8 11" id="KW-0472">Membrane</keyword>
<evidence type="ECO:0000256" key="10">
    <source>
        <dbReference type="ARBA" id="ARBA00030775"/>
    </source>
</evidence>
<gene>
    <name evidence="13" type="ORF">IWH25_07040</name>
</gene>
<dbReference type="KEGG" id="ares:IWH25_07040"/>
<evidence type="ECO:0000313" key="14">
    <source>
        <dbReference type="Proteomes" id="UP000663444"/>
    </source>
</evidence>
<dbReference type="Proteomes" id="UP000663444">
    <property type="component" value="Chromosome"/>
</dbReference>
<accession>A0A974Y552</accession>
<dbReference type="GO" id="GO:0005886">
    <property type="term" value="C:plasma membrane"/>
    <property type="evidence" value="ECO:0007669"/>
    <property type="project" value="UniProtKB-SubCell"/>
</dbReference>